<dbReference type="AlphaFoldDB" id="A0A3M0KFF4"/>
<evidence type="ECO:0000313" key="1">
    <source>
        <dbReference type="EMBL" id="RMC11959.1"/>
    </source>
</evidence>
<dbReference type="EMBL" id="QRBI01000107">
    <property type="protein sequence ID" value="RMC11959.1"/>
    <property type="molecule type" value="Genomic_DNA"/>
</dbReference>
<accession>A0A3M0KFF4</accession>
<evidence type="ECO:0000313" key="2">
    <source>
        <dbReference type="Proteomes" id="UP000269221"/>
    </source>
</evidence>
<reference evidence="1 2" key="1">
    <citation type="submission" date="2018-07" db="EMBL/GenBank/DDBJ databases">
        <title>A high quality draft genome assembly of the barn swallow (H. rustica rustica).</title>
        <authorList>
            <person name="Formenti G."/>
            <person name="Chiara M."/>
            <person name="Poveda L."/>
            <person name="Francoijs K.-J."/>
            <person name="Bonisoli-Alquati A."/>
            <person name="Canova L."/>
            <person name="Gianfranceschi L."/>
            <person name="Horner D.S."/>
            <person name="Saino N."/>
        </authorList>
    </citation>
    <scope>NUCLEOTIDE SEQUENCE [LARGE SCALE GENOMIC DNA]</scope>
    <source>
        <strain evidence="1">Chelidonia</strain>
        <tissue evidence="1">Blood</tissue>
    </source>
</reference>
<sequence length="166" mass="18704">MHEDWLTSGSKPVLFCMCLQQEELAVVAVKLLGWMNQWFELVSIIFNSVIIDLSSALSMKSKKTSFNGEDKGQRNRGVNVAEQGQQCPWRFLVALFACLAAASAKTNLRDTFLPGRFISPCTKQLIKGSVAEKFSIGQRLRFIPHENIKAHWKLQKSSLEANSVMR</sequence>
<organism evidence="1 2">
    <name type="scientific">Hirundo rustica rustica</name>
    <dbReference type="NCBI Taxonomy" id="333673"/>
    <lineage>
        <taxon>Eukaryota</taxon>
        <taxon>Metazoa</taxon>
        <taxon>Chordata</taxon>
        <taxon>Craniata</taxon>
        <taxon>Vertebrata</taxon>
        <taxon>Euteleostomi</taxon>
        <taxon>Archelosauria</taxon>
        <taxon>Archosauria</taxon>
        <taxon>Dinosauria</taxon>
        <taxon>Saurischia</taxon>
        <taxon>Theropoda</taxon>
        <taxon>Coelurosauria</taxon>
        <taxon>Aves</taxon>
        <taxon>Neognathae</taxon>
        <taxon>Neoaves</taxon>
        <taxon>Telluraves</taxon>
        <taxon>Australaves</taxon>
        <taxon>Passeriformes</taxon>
        <taxon>Sylvioidea</taxon>
        <taxon>Hirundinidae</taxon>
        <taxon>Hirundo</taxon>
    </lineage>
</organism>
<dbReference type="Proteomes" id="UP000269221">
    <property type="component" value="Unassembled WGS sequence"/>
</dbReference>
<protein>
    <submittedName>
        <fullName evidence="1">Uncharacterized protein</fullName>
    </submittedName>
</protein>
<name>A0A3M0KFF4_HIRRU</name>
<proteinExistence type="predicted"/>
<comment type="caution">
    <text evidence="1">The sequence shown here is derived from an EMBL/GenBank/DDBJ whole genome shotgun (WGS) entry which is preliminary data.</text>
</comment>
<gene>
    <name evidence="1" type="ORF">DUI87_11089</name>
</gene>
<keyword evidence="2" id="KW-1185">Reference proteome</keyword>